<dbReference type="NCBIfam" id="TIGR01730">
    <property type="entry name" value="RND_mfp"/>
    <property type="match status" value="1"/>
</dbReference>
<protein>
    <submittedName>
        <fullName evidence="4">Efflux RND transporter periplasmic adaptor subunit</fullName>
    </submittedName>
</protein>
<dbReference type="Gene3D" id="2.40.30.170">
    <property type="match status" value="1"/>
</dbReference>
<dbReference type="InterPro" id="IPR006143">
    <property type="entry name" value="RND_pump_MFP"/>
</dbReference>
<keyword evidence="5" id="KW-1185">Reference proteome</keyword>
<dbReference type="Proteomes" id="UP000445696">
    <property type="component" value="Unassembled WGS sequence"/>
</dbReference>
<dbReference type="GO" id="GO:0015562">
    <property type="term" value="F:efflux transmembrane transporter activity"/>
    <property type="evidence" value="ECO:0007669"/>
    <property type="project" value="TreeGrafter"/>
</dbReference>
<reference evidence="4 5" key="1">
    <citation type="journal article" date="2014" name="Int. J. Syst. Evol. Microbiol.">
        <title>Sneathiella chungangensis sp. nov., isolated from a marine sand, and emended description of the genus Sneathiella.</title>
        <authorList>
            <person name="Siamphan C."/>
            <person name="Kim H."/>
            <person name="Lee J.S."/>
            <person name="Kim W."/>
        </authorList>
    </citation>
    <scope>NUCLEOTIDE SEQUENCE [LARGE SCALE GENOMIC DNA]</scope>
    <source>
        <strain evidence="4 5">KCTC 32476</strain>
    </source>
</reference>
<dbReference type="Pfam" id="PF25954">
    <property type="entry name" value="Beta-barrel_RND_2"/>
    <property type="match status" value="1"/>
</dbReference>
<evidence type="ECO:0000313" key="4">
    <source>
        <dbReference type="EMBL" id="MZR21096.1"/>
    </source>
</evidence>
<name>A0A845MCP8_9PROT</name>
<dbReference type="PANTHER" id="PTHR30469:SF29">
    <property type="entry name" value="BLR2860 PROTEIN"/>
    <property type="match status" value="1"/>
</dbReference>
<comment type="caution">
    <text evidence="4">The sequence shown here is derived from an EMBL/GenBank/DDBJ whole genome shotgun (WGS) entry which is preliminary data.</text>
</comment>
<feature type="domain" description="CusB-like beta-barrel" evidence="3">
    <location>
        <begin position="226"/>
        <end position="295"/>
    </location>
</feature>
<dbReference type="InterPro" id="IPR058625">
    <property type="entry name" value="MdtA-like_BSH"/>
</dbReference>
<feature type="domain" description="Multidrug resistance protein MdtA-like barrel-sandwich hybrid" evidence="2">
    <location>
        <begin position="89"/>
        <end position="216"/>
    </location>
</feature>
<gene>
    <name evidence="4" type="ORF">GQF03_02000</name>
</gene>
<dbReference type="AlphaFoldDB" id="A0A845MCP8"/>
<evidence type="ECO:0000256" key="1">
    <source>
        <dbReference type="ARBA" id="ARBA00009477"/>
    </source>
</evidence>
<dbReference type="Pfam" id="PF25917">
    <property type="entry name" value="BSH_RND"/>
    <property type="match status" value="1"/>
</dbReference>
<dbReference type="InterPro" id="IPR058792">
    <property type="entry name" value="Beta-barrel_RND_2"/>
</dbReference>
<dbReference type="PANTHER" id="PTHR30469">
    <property type="entry name" value="MULTIDRUG RESISTANCE PROTEIN MDTA"/>
    <property type="match status" value="1"/>
</dbReference>
<dbReference type="Gene3D" id="1.10.287.470">
    <property type="entry name" value="Helix hairpin bin"/>
    <property type="match status" value="1"/>
</dbReference>
<dbReference type="OrthoDB" id="9816569at2"/>
<evidence type="ECO:0000259" key="2">
    <source>
        <dbReference type="Pfam" id="PF25917"/>
    </source>
</evidence>
<dbReference type="GO" id="GO:1990281">
    <property type="term" value="C:efflux pump complex"/>
    <property type="evidence" value="ECO:0007669"/>
    <property type="project" value="TreeGrafter"/>
</dbReference>
<organism evidence="4 5">
    <name type="scientific">Sneathiella chungangensis</name>
    <dbReference type="NCBI Taxonomy" id="1418234"/>
    <lineage>
        <taxon>Bacteria</taxon>
        <taxon>Pseudomonadati</taxon>
        <taxon>Pseudomonadota</taxon>
        <taxon>Alphaproteobacteria</taxon>
        <taxon>Sneathiellales</taxon>
        <taxon>Sneathiellaceae</taxon>
        <taxon>Sneathiella</taxon>
    </lineage>
</organism>
<dbReference type="EMBL" id="WTVA01000001">
    <property type="protein sequence ID" value="MZR21096.1"/>
    <property type="molecule type" value="Genomic_DNA"/>
</dbReference>
<evidence type="ECO:0000259" key="3">
    <source>
        <dbReference type="Pfam" id="PF25954"/>
    </source>
</evidence>
<dbReference type="Gene3D" id="2.40.50.100">
    <property type="match status" value="1"/>
</dbReference>
<dbReference type="SUPFAM" id="SSF111369">
    <property type="entry name" value="HlyD-like secretion proteins"/>
    <property type="match status" value="1"/>
</dbReference>
<comment type="similarity">
    <text evidence="1">Belongs to the membrane fusion protein (MFP) (TC 8.A.1) family.</text>
</comment>
<dbReference type="RefSeq" id="WP_161337513.1">
    <property type="nucleotide sequence ID" value="NZ_JBHSDG010000002.1"/>
</dbReference>
<proteinExistence type="inferred from homology"/>
<accession>A0A845MCP8</accession>
<sequence length="377" mass="40707">MNRSIIIAIIIAVGVTAWIASGQIDMSGDGEDTAGNAAAATNTENVSEETATAEYEQNAPKIMGVRYLTFTAQPRQREIIVHGKTEANRVVELKAEISGRVKSVHVNDGDRVKRGDRLVSFDVKDNEARLQEAQALVRQREIEFNAAQKLNKKGFSSDTTFASAKAQLDSAKAQVTAMRIRLNDLVINAPFDGYIEKRSAEVGDFVKDGNPIATIVESDPLIVTGQISELQVGNIEVGGEGSAQLVTGEEVTGSVTFIGSVADPETRTFRVELEVPNEGYKLRSGVTAEITFKTNSVKAHFLSPAYLTLNDAGVLGLRAVGENDIVEFYPVKILSDTPDGVWVQGLPETVRLIVVGQDFVRAGDKVKPDLFVAEATK</sequence>
<evidence type="ECO:0000313" key="5">
    <source>
        <dbReference type="Proteomes" id="UP000445696"/>
    </source>
</evidence>